<dbReference type="AlphaFoldDB" id="A0A0R2JBY6"/>
<organism evidence="1 2">
    <name type="scientific">Weissella kandleri</name>
    <dbReference type="NCBI Taxonomy" id="1616"/>
    <lineage>
        <taxon>Bacteria</taxon>
        <taxon>Bacillati</taxon>
        <taxon>Bacillota</taxon>
        <taxon>Bacilli</taxon>
        <taxon>Lactobacillales</taxon>
        <taxon>Lactobacillaceae</taxon>
        <taxon>Weissella</taxon>
    </lineage>
</organism>
<protein>
    <submittedName>
        <fullName evidence="1">Uncharacterized protein</fullName>
    </submittedName>
</protein>
<reference evidence="1 2" key="1">
    <citation type="journal article" date="2015" name="Genome Announc.">
        <title>Expanding the biotechnology potential of lactobacilli through comparative genomics of 213 strains and associated genera.</title>
        <authorList>
            <person name="Sun Z."/>
            <person name="Harris H.M."/>
            <person name="McCann A."/>
            <person name="Guo C."/>
            <person name="Argimon S."/>
            <person name="Zhang W."/>
            <person name="Yang X."/>
            <person name="Jeffery I.B."/>
            <person name="Cooney J.C."/>
            <person name="Kagawa T.F."/>
            <person name="Liu W."/>
            <person name="Song Y."/>
            <person name="Salvetti E."/>
            <person name="Wrobel A."/>
            <person name="Rasinkangas P."/>
            <person name="Parkhill J."/>
            <person name="Rea M.C."/>
            <person name="O'Sullivan O."/>
            <person name="Ritari J."/>
            <person name="Douillard F.P."/>
            <person name="Paul Ross R."/>
            <person name="Yang R."/>
            <person name="Briner A.E."/>
            <person name="Felis G.E."/>
            <person name="de Vos W.M."/>
            <person name="Barrangou R."/>
            <person name="Klaenhammer T.R."/>
            <person name="Caufield P.W."/>
            <person name="Cui Y."/>
            <person name="Zhang H."/>
            <person name="O'Toole P.W."/>
        </authorList>
    </citation>
    <scope>NUCLEOTIDE SEQUENCE [LARGE SCALE GENOMIC DNA]</scope>
    <source>
        <strain evidence="1 2">DSM 20593</strain>
    </source>
</reference>
<dbReference type="PATRIC" id="fig|1616.3.peg.1099"/>
<name>A0A0R2JBY6_9LACO</name>
<keyword evidence="2" id="KW-1185">Reference proteome</keyword>
<sequence length="218" mass="25170">MALTTKKEKQNLSKTIGDVFSTVRKREEFDFTNFFNAKRLVKPENLLELKNDLGFVAFLNIPGKDLDFMNSDGDNGAAEVIRKYHYFLNVYLDDWDVIISQLPADTTQQQISWADNVEKINNEMSFEYDDPRRYDQILARRKFSENQIYINRSAGDIITHQDYTALIHGKTITETIELREKFIEVGGGALNPTPLSVERIEMLLKLINDPVQNIDEGE</sequence>
<dbReference type="RefSeq" id="WP_057755860.1">
    <property type="nucleotide sequence ID" value="NZ_JQBP01000005.1"/>
</dbReference>
<gene>
    <name evidence="1" type="ORF">IV73_GL001072</name>
</gene>
<dbReference type="STRING" id="1616.IV73_GL001072"/>
<proteinExistence type="predicted"/>
<dbReference type="OrthoDB" id="2145749at2"/>
<accession>A0A0R2JBY6</accession>
<evidence type="ECO:0000313" key="2">
    <source>
        <dbReference type="Proteomes" id="UP000051655"/>
    </source>
</evidence>
<dbReference type="Proteomes" id="UP000051655">
    <property type="component" value="Unassembled WGS sequence"/>
</dbReference>
<evidence type="ECO:0000313" key="1">
    <source>
        <dbReference type="EMBL" id="KRN74795.1"/>
    </source>
</evidence>
<dbReference type="EMBL" id="JQBP01000005">
    <property type="protein sequence ID" value="KRN74795.1"/>
    <property type="molecule type" value="Genomic_DNA"/>
</dbReference>
<comment type="caution">
    <text evidence="1">The sequence shown here is derived from an EMBL/GenBank/DDBJ whole genome shotgun (WGS) entry which is preliminary data.</text>
</comment>